<dbReference type="PANTHER" id="PTHR24422">
    <property type="entry name" value="CHEMOTAXIS PROTEIN METHYLTRANSFERASE"/>
    <property type="match status" value="1"/>
</dbReference>
<reference evidence="3" key="1">
    <citation type="journal article" date="2019" name="Int. J. Syst. Evol. Microbiol.">
        <title>The Global Catalogue of Microorganisms (GCM) 10K type strain sequencing project: providing services to taxonomists for standard genome sequencing and annotation.</title>
        <authorList>
            <consortium name="The Broad Institute Genomics Platform"/>
            <consortium name="The Broad Institute Genome Sequencing Center for Infectious Disease"/>
            <person name="Wu L."/>
            <person name="Ma J."/>
        </authorList>
    </citation>
    <scope>NUCLEOTIDE SEQUENCE [LARGE SCALE GENOMIC DNA]</scope>
    <source>
        <strain evidence="3">KCTC 52438</strain>
    </source>
</reference>
<dbReference type="PRINTS" id="PR00996">
    <property type="entry name" value="CHERMTFRASE"/>
</dbReference>
<keyword evidence="2" id="KW-0808">Transferase</keyword>
<dbReference type="GO" id="GO:0032259">
    <property type="term" value="P:methylation"/>
    <property type="evidence" value="ECO:0007669"/>
    <property type="project" value="UniProtKB-KW"/>
</dbReference>
<dbReference type="GO" id="GO:0008168">
    <property type="term" value="F:methyltransferase activity"/>
    <property type="evidence" value="ECO:0007669"/>
    <property type="project" value="UniProtKB-KW"/>
</dbReference>
<dbReference type="EMBL" id="JBHRSZ010000004">
    <property type="protein sequence ID" value="MFC3150986.1"/>
    <property type="molecule type" value="Genomic_DNA"/>
</dbReference>
<dbReference type="PROSITE" id="PS50123">
    <property type="entry name" value="CHER"/>
    <property type="match status" value="1"/>
</dbReference>
<evidence type="ECO:0000313" key="2">
    <source>
        <dbReference type="EMBL" id="MFC3150986.1"/>
    </source>
</evidence>
<dbReference type="InterPro" id="IPR000780">
    <property type="entry name" value="CheR_MeTrfase"/>
</dbReference>
<dbReference type="Pfam" id="PF01739">
    <property type="entry name" value="CheR"/>
    <property type="match status" value="1"/>
</dbReference>
<accession>A0ABV7HHH5</accession>
<dbReference type="InterPro" id="IPR022642">
    <property type="entry name" value="CheR_C"/>
</dbReference>
<dbReference type="InterPro" id="IPR050903">
    <property type="entry name" value="Bact_Chemotaxis_MeTrfase"/>
</dbReference>
<dbReference type="InterPro" id="IPR022641">
    <property type="entry name" value="CheR_N"/>
</dbReference>
<dbReference type="InterPro" id="IPR029063">
    <property type="entry name" value="SAM-dependent_MTases_sf"/>
</dbReference>
<dbReference type="SUPFAM" id="SSF47757">
    <property type="entry name" value="Chemotaxis receptor methyltransferase CheR, N-terminal domain"/>
    <property type="match status" value="1"/>
</dbReference>
<dbReference type="SMART" id="SM00138">
    <property type="entry name" value="MeTrc"/>
    <property type="match status" value="1"/>
</dbReference>
<dbReference type="Pfam" id="PF03705">
    <property type="entry name" value="CheR_N"/>
    <property type="match status" value="1"/>
</dbReference>
<dbReference type="RefSeq" id="WP_386718919.1">
    <property type="nucleotide sequence ID" value="NZ_JBHRSZ010000004.1"/>
</dbReference>
<gene>
    <name evidence="2" type="ORF">ACFOEK_08100</name>
</gene>
<protein>
    <submittedName>
        <fullName evidence="2">CheR family methyltransferase</fullName>
    </submittedName>
</protein>
<dbReference type="PANTHER" id="PTHR24422:SF8">
    <property type="entry name" value="CHEMOTAXIS PROTEIN"/>
    <property type="match status" value="1"/>
</dbReference>
<evidence type="ECO:0000259" key="1">
    <source>
        <dbReference type="PROSITE" id="PS50123"/>
    </source>
</evidence>
<sequence>MKLAPEKIEQIEVDCLLDVIYQRLGYDFRDYSPDSLRRRLNFLVEQERVDSIAELIPRVIHDELFASRLINSLLVNVTDMFRDPAFYKSFVDNVFPILKTFSFFKVWSAGCSTGEEAFSLAILLHEHGLLERARIYATDLSPQVIRKAKEGLFSADKIEQYTQGYRQAGGQRELSDYFFSCYDCAKLEERIKKHITFACHNLVSDSVFTEVEVIICRNVLIYFDRSLKRKVVSLFTSGLHPGGVLCLGSQESLNGLYDDESYEPISVTNRIYKRTHSIAQVASIYH</sequence>
<feature type="domain" description="CheR-type methyltransferase" evidence="1">
    <location>
        <begin position="16"/>
        <end position="275"/>
    </location>
</feature>
<comment type="caution">
    <text evidence="2">The sequence shown here is derived from an EMBL/GenBank/DDBJ whole genome shotgun (WGS) entry which is preliminary data.</text>
</comment>
<keyword evidence="3" id="KW-1185">Reference proteome</keyword>
<organism evidence="2 3">
    <name type="scientific">Litoribrevibacter euphylliae</name>
    <dbReference type="NCBI Taxonomy" id="1834034"/>
    <lineage>
        <taxon>Bacteria</taxon>
        <taxon>Pseudomonadati</taxon>
        <taxon>Pseudomonadota</taxon>
        <taxon>Gammaproteobacteria</taxon>
        <taxon>Oceanospirillales</taxon>
        <taxon>Oceanospirillaceae</taxon>
        <taxon>Litoribrevibacter</taxon>
    </lineage>
</organism>
<name>A0ABV7HHH5_9GAMM</name>
<dbReference type="Proteomes" id="UP001595476">
    <property type="component" value="Unassembled WGS sequence"/>
</dbReference>
<dbReference type="Gene3D" id="3.40.50.150">
    <property type="entry name" value="Vaccinia Virus protein VP39"/>
    <property type="match status" value="1"/>
</dbReference>
<dbReference type="SUPFAM" id="SSF53335">
    <property type="entry name" value="S-adenosyl-L-methionine-dependent methyltransferases"/>
    <property type="match status" value="1"/>
</dbReference>
<keyword evidence="2" id="KW-0489">Methyltransferase</keyword>
<proteinExistence type="predicted"/>
<evidence type="ECO:0000313" key="3">
    <source>
        <dbReference type="Proteomes" id="UP001595476"/>
    </source>
</evidence>